<dbReference type="EMBL" id="VFLP01000044">
    <property type="protein sequence ID" value="TRX91538.1"/>
    <property type="molecule type" value="Genomic_DNA"/>
</dbReference>
<organism evidence="1 2">
    <name type="scientific">Xylaria flabelliformis</name>
    <dbReference type="NCBI Taxonomy" id="2512241"/>
    <lineage>
        <taxon>Eukaryota</taxon>
        <taxon>Fungi</taxon>
        <taxon>Dikarya</taxon>
        <taxon>Ascomycota</taxon>
        <taxon>Pezizomycotina</taxon>
        <taxon>Sordariomycetes</taxon>
        <taxon>Xylariomycetidae</taxon>
        <taxon>Xylariales</taxon>
        <taxon>Xylariaceae</taxon>
        <taxon>Xylaria</taxon>
    </lineage>
</organism>
<dbReference type="PANTHER" id="PTHR36124:SF1">
    <property type="entry name" value="ER-BOUND OXYGENASE MPAB_MPAB'_RUBBER OXYGENASE CATALYTIC DOMAIN-CONTAINING PROTEIN"/>
    <property type="match status" value="1"/>
</dbReference>
<dbReference type="GO" id="GO:0016491">
    <property type="term" value="F:oxidoreductase activity"/>
    <property type="evidence" value="ECO:0007669"/>
    <property type="project" value="InterPro"/>
</dbReference>
<comment type="caution">
    <text evidence="1">The sequence shown here is derived from an EMBL/GenBank/DDBJ whole genome shotgun (WGS) entry which is preliminary data.</text>
</comment>
<dbReference type="Proteomes" id="UP000319160">
    <property type="component" value="Unassembled WGS sequence"/>
</dbReference>
<gene>
    <name evidence="1" type="ORF">FHL15_007543</name>
</gene>
<evidence type="ECO:0008006" key="3">
    <source>
        <dbReference type="Google" id="ProtNLM"/>
    </source>
</evidence>
<sequence>MSTLQLVALSSKMHKHACRQDTNLKKPLQYTYHEVLRAIRRLSHLPTDKQKSKNPITLTNTYFFCLTFTTTLLSPLSSWKDYVVPAVLGYVALCRALRYRGEKRLRRRMGFPEGGDREALSRMTNSQAQQIIKYLSSYEFPEFHLLSLQFGLFKTYGVESISRLLLATRNLTDPVKSLKRYEDTGLLIGELINPPNSERVINALARINFLHSKYRQEGTISNEDLLYTLSVFVLEPPRFMRLFEWRAMNDMEYCAYGVFWKAIGDAMGIEYKGLLAHDTWRDGIEWADDVAAWAKSYEADKMKPSPIAHKPAVALMPMITYWLPWFAKPFADQIICVLMGDPLPRLFAVERHGDIDPKTGRMHMRMPYGNHPFYVKPTVWNRWGPKAWAIWLYGGKVPGDNPGQYMPQGYTWTDLGPTNRMGLGVEEMGVDAERLRASDRRGCPF</sequence>
<evidence type="ECO:0000313" key="2">
    <source>
        <dbReference type="Proteomes" id="UP000319160"/>
    </source>
</evidence>
<dbReference type="InterPro" id="IPR046366">
    <property type="entry name" value="MPAB"/>
</dbReference>
<dbReference type="AlphaFoldDB" id="A0A553HUB2"/>
<dbReference type="PANTHER" id="PTHR36124">
    <property type="match status" value="1"/>
</dbReference>
<proteinExistence type="predicted"/>
<name>A0A553HUB2_9PEZI</name>
<dbReference type="STRING" id="2512241.A0A553HUB2"/>
<reference evidence="2" key="1">
    <citation type="submission" date="2019-06" db="EMBL/GenBank/DDBJ databases">
        <title>Draft genome sequence of the griseofulvin-producing fungus Xylaria cubensis strain G536.</title>
        <authorList>
            <person name="Mead M.E."/>
            <person name="Raja H.A."/>
            <person name="Steenwyk J.L."/>
            <person name="Knowles S.L."/>
            <person name="Oberlies N.H."/>
            <person name="Rokas A."/>
        </authorList>
    </citation>
    <scope>NUCLEOTIDE SEQUENCE [LARGE SCALE GENOMIC DNA]</scope>
    <source>
        <strain evidence="2">G536</strain>
    </source>
</reference>
<dbReference type="OrthoDB" id="545169at2759"/>
<keyword evidence="2" id="KW-1185">Reference proteome</keyword>
<protein>
    <recommendedName>
        <fullName evidence="3">ER-bound oxygenase mpaB/mpaB'/Rubber oxygenase catalytic domain-containing protein</fullName>
    </recommendedName>
</protein>
<accession>A0A553HUB2</accession>
<evidence type="ECO:0000313" key="1">
    <source>
        <dbReference type="EMBL" id="TRX91538.1"/>
    </source>
</evidence>